<dbReference type="Gene3D" id="1.10.10.2830">
    <property type="match status" value="1"/>
</dbReference>
<reference evidence="10 11" key="1">
    <citation type="submission" date="2018-03" db="EMBL/GenBank/DDBJ databases">
        <title>Genomic Encyclopedia of Type Strains, Phase III (KMG-III): the genomes of soil and plant-associated and newly described type strains.</title>
        <authorList>
            <person name="Whitman W."/>
        </authorList>
    </citation>
    <scope>NUCLEOTIDE SEQUENCE [LARGE SCALE GENOMIC DNA]</scope>
    <source>
        <strain evidence="10 11">CGMCC 1.07653</strain>
    </source>
</reference>
<organism evidence="10 11">
    <name type="scientific">Salsuginibacillus halophilus</name>
    <dbReference type="NCBI Taxonomy" id="517424"/>
    <lineage>
        <taxon>Bacteria</taxon>
        <taxon>Bacillati</taxon>
        <taxon>Bacillota</taxon>
        <taxon>Bacilli</taxon>
        <taxon>Bacillales</taxon>
        <taxon>Bacillaceae</taxon>
        <taxon>Salsuginibacillus</taxon>
    </lineage>
</organism>
<feature type="domain" description="ParB-like N-terminal" evidence="9">
    <location>
        <begin position="28"/>
        <end position="117"/>
    </location>
</feature>
<dbReference type="InterPro" id="IPR036086">
    <property type="entry name" value="ParB/Sulfiredoxin_sf"/>
</dbReference>
<evidence type="ECO:0000259" key="9">
    <source>
        <dbReference type="SMART" id="SM00470"/>
    </source>
</evidence>
<dbReference type="NCBIfam" id="TIGR04285">
    <property type="entry name" value="nucleoid_noc"/>
    <property type="match status" value="1"/>
</dbReference>
<keyword evidence="6" id="KW-0717">Septation</keyword>
<evidence type="ECO:0000256" key="6">
    <source>
        <dbReference type="ARBA" id="ARBA00023210"/>
    </source>
</evidence>
<dbReference type="NCBIfam" id="TIGR00180">
    <property type="entry name" value="parB_part"/>
    <property type="match status" value="1"/>
</dbReference>
<evidence type="ECO:0000256" key="4">
    <source>
        <dbReference type="ARBA" id="ARBA00022618"/>
    </source>
</evidence>
<evidence type="ECO:0000256" key="5">
    <source>
        <dbReference type="ARBA" id="ARBA00023125"/>
    </source>
</evidence>
<comment type="similarity">
    <text evidence="2">Belongs to the ParB family.</text>
</comment>
<dbReference type="GO" id="GO:0045881">
    <property type="term" value="P:positive regulation of sporulation resulting in formation of a cellular spore"/>
    <property type="evidence" value="ECO:0007669"/>
    <property type="project" value="TreeGrafter"/>
</dbReference>
<dbReference type="Pfam" id="PF02195">
    <property type="entry name" value="ParB_N"/>
    <property type="match status" value="1"/>
</dbReference>
<dbReference type="InterPro" id="IPR050336">
    <property type="entry name" value="Chromosome_partition/occlusion"/>
</dbReference>
<dbReference type="Proteomes" id="UP000242310">
    <property type="component" value="Unassembled WGS sequence"/>
</dbReference>
<keyword evidence="11" id="KW-1185">Reference proteome</keyword>
<dbReference type="GO" id="GO:0007059">
    <property type="term" value="P:chromosome segregation"/>
    <property type="evidence" value="ECO:0007669"/>
    <property type="project" value="TreeGrafter"/>
</dbReference>
<evidence type="ECO:0000256" key="2">
    <source>
        <dbReference type="ARBA" id="ARBA00006295"/>
    </source>
</evidence>
<dbReference type="RefSeq" id="WP_106588603.1">
    <property type="nucleotide sequence ID" value="NZ_PYAV01000006.1"/>
</dbReference>
<dbReference type="InterPro" id="IPR041468">
    <property type="entry name" value="HTH_ParB/Spo0J"/>
</dbReference>
<dbReference type="SUPFAM" id="SSF110849">
    <property type="entry name" value="ParB/Sulfiredoxin"/>
    <property type="match status" value="1"/>
</dbReference>
<gene>
    <name evidence="10" type="ORF">B0H94_106192</name>
</gene>
<sequence>MKQSLQRLFGLQSEEEETAASTSKDEVEVISVTEVVPNPFQPRTIFAEDKIQELAQSIKTHGLLQPITVRERGGIYEIVAGERRFRAVKSLGWSTIPALIKEFDDTITASLALIENLQRESLTAVEEATAYAQLIELQGLTQESLAQRLGKGQSTIANKLRLLHLPEAAREALTARQITERHARALLGLEEEEVQLQVLHEVIEKSLNVKQTEELIAKWNAPKPAQKKPRKKHYAKDTRLALNTIRQSLDMVEESGLNLETDEEEYEEYVQFTIRVPKK</sequence>
<keyword evidence="4" id="KW-0132">Cell division</keyword>
<dbReference type="EMBL" id="PYAV01000006">
    <property type="protein sequence ID" value="PSL45934.1"/>
    <property type="molecule type" value="Genomic_DNA"/>
</dbReference>
<dbReference type="InterPro" id="IPR003115">
    <property type="entry name" value="ParB_N"/>
</dbReference>
<keyword evidence="7" id="KW-0131">Cell cycle</keyword>
<comment type="subcellular location">
    <subcellularLocation>
        <location evidence="1">Cytoplasm</location>
        <location evidence="1">Nucleoid</location>
    </subcellularLocation>
</comment>
<dbReference type="InterPro" id="IPR023705">
    <property type="entry name" value="Nucleoid_occlusion_protein"/>
</dbReference>
<dbReference type="PANTHER" id="PTHR33375">
    <property type="entry name" value="CHROMOSOME-PARTITIONING PROTEIN PARB-RELATED"/>
    <property type="match status" value="1"/>
</dbReference>
<evidence type="ECO:0000256" key="1">
    <source>
        <dbReference type="ARBA" id="ARBA00004453"/>
    </source>
</evidence>
<evidence type="ECO:0000256" key="3">
    <source>
        <dbReference type="ARBA" id="ARBA00022490"/>
    </source>
</evidence>
<dbReference type="GO" id="GO:0003677">
    <property type="term" value="F:DNA binding"/>
    <property type="evidence" value="ECO:0007669"/>
    <property type="project" value="UniProtKB-KW"/>
</dbReference>
<evidence type="ECO:0000256" key="8">
    <source>
        <dbReference type="SAM" id="MobiDB-lite"/>
    </source>
</evidence>
<dbReference type="PANTHER" id="PTHR33375:SF8">
    <property type="entry name" value="NUCLEOID OCCLUSION PROTEIN"/>
    <property type="match status" value="1"/>
</dbReference>
<dbReference type="GO" id="GO:0009295">
    <property type="term" value="C:nucleoid"/>
    <property type="evidence" value="ECO:0007669"/>
    <property type="project" value="UniProtKB-SubCell"/>
</dbReference>
<protein>
    <submittedName>
        <fullName evidence="10">Effector of nucleoid occlusion Noc</fullName>
    </submittedName>
</protein>
<dbReference type="CDD" id="cd16393">
    <property type="entry name" value="SPO0J_N"/>
    <property type="match status" value="1"/>
</dbReference>
<accession>A0A2P8HI77</accession>
<dbReference type="GO" id="GO:0005694">
    <property type="term" value="C:chromosome"/>
    <property type="evidence" value="ECO:0007669"/>
    <property type="project" value="TreeGrafter"/>
</dbReference>
<feature type="region of interest" description="Disordered" evidence="8">
    <location>
        <begin position="1"/>
        <end position="25"/>
    </location>
</feature>
<dbReference type="Pfam" id="PF17762">
    <property type="entry name" value="HTH_ParB"/>
    <property type="match status" value="1"/>
</dbReference>
<dbReference type="OrthoDB" id="9802051at2"/>
<dbReference type="SMART" id="SM00470">
    <property type="entry name" value="ParB"/>
    <property type="match status" value="1"/>
</dbReference>
<evidence type="ECO:0000313" key="11">
    <source>
        <dbReference type="Proteomes" id="UP000242310"/>
    </source>
</evidence>
<evidence type="ECO:0000256" key="7">
    <source>
        <dbReference type="ARBA" id="ARBA00023306"/>
    </source>
</evidence>
<evidence type="ECO:0000313" key="10">
    <source>
        <dbReference type="EMBL" id="PSL45934.1"/>
    </source>
</evidence>
<proteinExistence type="inferred from homology"/>
<keyword evidence="3" id="KW-0963">Cytoplasm</keyword>
<dbReference type="AlphaFoldDB" id="A0A2P8HI77"/>
<dbReference type="GO" id="GO:0000917">
    <property type="term" value="P:division septum assembly"/>
    <property type="evidence" value="ECO:0007669"/>
    <property type="project" value="UniProtKB-KW"/>
</dbReference>
<dbReference type="FunFam" id="1.10.10.2830:FF:000001">
    <property type="entry name" value="Chromosome partitioning protein ParB"/>
    <property type="match status" value="1"/>
</dbReference>
<comment type="caution">
    <text evidence="10">The sequence shown here is derived from an EMBL/GenBank/DDBJ whole genome shotgun (WGS) entry which is preliminary data.</text>
</comment>
<keyword evidence="5" id="KW-0238">DNA-binding</keyword>
<dbReference type="SUPFAM" id="SSF109709">
    <property type="entry name" value="KorB DNA-binding domain-like"/>
    <property type="match status" value="1"/>
</dbReference>
<dbReference type="Gene3D" id="3.90.1530.30">
    <property type="match status" value="1"/>
</dbReference>
<name>A0A2P8HI77_9BACI</name>
<dbReference type="InterPro" id="IPR004437">
    <property type="entry name" value="ParB/RepB/Spo0J"/>
</dbReference>
<dbReference type="FunFam" id="3.90.1530.30:FF:000001">
    <property type="entry name" value="Chromosome partitioning protein ParB"/>
    <property type="match status" value="1"/>
</dbReference>